<dbReference type="PANTHER" id="PTHR10740">
    <property type="entry name" value="TRANSFORMING GROWTH FACTOR ALPHA"/>
    <property type="match status" value="1"/>
</dbReference>
<comment type="caution">
    <text evidence="9">Lacks conserved residue(s) required for the propagation of feature annotation.</text>
</comment>
<reference evidence="13" key="1">
    <citation type="submission" date="2016-05" db="EMBL/GenBank/DDBJ databases">
        <authorList>
            <person name="Lavstsen T."/>
            <person name="Jespersen J.S."/>
        </authorList>
    </citation>
    <scope>NUCLEOTIDE SEQUENCE</scope>
    <source>
        <tissue evidence="13">Brain</tissue>
    </source>
</reference>
<evidence type="ECO:0000256" key="2">
    <source>
        <dbReference type="ARBA" id="ARBA00022536"/>
    </source>
</evidence>
<keyword evidence="11" id="KW-0732">Signal</keyword>
<keyword evidence="4 10" id="KW-1133">Transmembrane helix</keyword>
<dbReference type="GO" id="GO:0008284">
    <property type="term" value="P:positive regulation of cell population proliferation"/>
    <property type="evidence" value="ECO:0007669"/>
    <property type="project" value="TreeGrafter"/>
</dbReference>
<dbReference type="GO" id="GO:0007173">
    <property type="term" value="P:epidermal growth factor receptor signaling pathway"/>
    <property type="evidence" value="ECO:0007669"/>
    <property type="project" value="TreeGrafter"/>
</dbReference>
<feature type="signal peptide" evidence="11">
    <location>
        <begin position="1"/>
        <end position="31"/>
    </location>
</feature>
<dbReference type="EMBL" id="HADW01010094">
    <property type="protein sequence ID" value="SBP11494.1"/>
    <property type="molecule type" value="Transcribed_RNA"/>
</dbReference>
<protein>
    <submittedName>
        <fullName evidence="13">Epigen</fullName>
    </submittedName>
</protein>
<dbReference type="GO" id="GO:0008083">
    <property type="term" value="F:growth factor activity"/>
    <property type="evidence" value="ECO:0007669"/>
    <property type="project" value="UniProtKB-KW"/>
</dbReference>
<keyword evidence="5" id="KW-0339">Growth factor</keyword>
<feature type="chain" id="PRO_5008362726" evidence="11">
    <location>
        <begin position="32"/>
        <end position="163"/>
    </location>
</feature>
<sequence length="163" mass="18017">MLTQRQTHLEKALLTTVAALLLLTRTGQSAARTGSSLTSTAPPVTDSPLTAFLNSTEEIPKAMHSHRGCGSNYSSYCMNGGECMHPQDNDRPFCNCRESFWGIRCEHDVVKTYTLDNMEPMIGIIFGAFMVLVFLAILLYCFAYKRCMKSTPLIKPAPSDISV</sequence>
<feature type="disulfide bond" evidence="9">
    <location>
        <begin position="96"/>
        <end position="105"/>
    </location>
</feature>
<dbReference type="PROSITE" id="PS50026">
    <property type="entry name" value="EGF_3"/>
    <property type="match status" value="1"/>
</dbReference>
<dbReference type="PANTHER" id="PTHR10740:SF10">
    <property type="entry name" value="EPIGEN"/>
    <property type="match status" value="1"/>
</dbReference>
<dbReference type="GO" id="GO:0016020">
    <property type="term" value="C:membrane"/>
    <property type="evidence" value="ECO:0007669"/>
    <property type="project" value="UniProtKB-SubCell"/>
</dbReference>
<feature type="transmembrane region" description="Helical" evidence="10">
    <location>
        <begin position="121"/>
        <end position="143"/>
    </location>
</feature>
<evidence type="ECO:0000256" key="7">
    <source>
        <dbReference type="ARBA" id="ARBA00023157"/>
    </source>
</evidence>
<dbReference type="PROSITE" id="PS00022">
    <property type="entry name" value="EGF_1"/>
    <property type="match status" value="1"/>
</dbReference>
<keyword evidence="8" id="KW-0325">Glycoprotein</keyword>
<keyword evidence="3 10" id="KW-0812">Transmembrane</keyword>
<name>A0A1A7X118_9TELE</name>
<dbReference type="GO" id="GO:0005615">
    <property type="term" value="C:extracellular space"/>
    <property type="evidence" value="ECO:0007669"/>
    <property type="project" value="TreeGrafter"/>
</dbReference>
<accession>A0A1A7X118</accession>
<evidence type="ECO:0000256" key="9">
    <source>
        <dbReference type="PROSITE-ProRule" id="PRU00076"/>
    </source>
</evidence>
<dbReference type="GO" id="GO:0005154">
    <property type="term" value="F:epidermal growth factor receptor binding"/>
    <property type="evidence" value="ECO:0007669"/>
    <property type="project" value="TreeGrafter"/>
</dbReference>
<evidence type="ECO:0000256" key="4">
    <source>
        <dbReference type="ARBA" id="ARBA00022989"/>
    </source>
</evidence>
<dbReference type="SUPFAM" id="SSF57196">
    <property type="entry name" value="EGF/Laminin"/>
    <property type="match status" value="1"/>
</dbReference>
<evidence type="ECO:0000313" key="13">
    <source>
        <dbReference type="EMBL" id="SBP11494.1"/>
    </source>
</evidence>
<dbReference type="Gene3D" id="2.10.25.10">
    <property type="entry name" value="Laminin"/>
    <property type="match status" value="1"/>
</dbReference>
<evidence type="ECO:0000259" key="12">
    <source>
        <dbReference type="PROSITE" id="PS50026"/>
    </source>
</evidence>
<dbReference type="InterPro" id="IPR000742">
    <property type="entry name" value="EGF"/>
</dbReference>
<organism evidence="13">
    <name type="scientific">Iconisemion striatum</name>
    <dbReference type="NCBI Taxonomy" id="60296"/>
    <lineage>
        <taxon>Eukaryota</taxon>
        <taxon>Metazoa</taxon>
        <taxon>Chordata</taxon>
        <taxon>Craniata</taxon>
        <taxon>Vertebrata</taxon>
        <taxon>Euteleostomi</taxon>
        <taxon>Actinopterygii</taxon>
        <taxon>Neopterygii</taxon>
        <taxon>Teleostei</taxon>
        <taxon>Neoteleostei</taxon>
        <taxon>Acanthomorphata</taxon>
        <taxon>Ovalentaria</taxon>
        <taxon>Atherinomorphae</taxon>
        <taxon>Cyprinodontiformes</taxon>
        <taxon>Nothobranchiidae</taxon>
        <taxon>Iconisemion</taxon>
    </lineage>
</organism>
<keyword evidence="7 9" id="KW-1015">Disulfide bond</keyword>
<dbReference type="AlphaFoldDB" id="A0A1A7X118"/>
<feature type="disulfide bond" evidence="9">
    <location>
        <begin position="77"/>
        <end position="94"/>
    </location>
</feature>
<evidence type="ECO:0000256" key="8">
    <source>
        <dbReference type="ARBA" id="ARBA00023180"/>
    </source>
</evidence>
<gene>
    <name evidence="13" type="primary">EPGN</name>
</gene>
<keyword evidence="2 9" id="KW-0245">EGF-like domain</keyword>
<feature type="domain" description="EGF-like" evidence="12">
    <location>
        <begin position="65"/>
        <end position="106"/>
    </location>
</feature>
<evidence type="ECO:0000256" key="11">
    <source>
        <dbReference type="SAM" id="SignalP"/>
    </source>
</evidence>
<evidence type="ECO:0000256" key="5">
    <source>
        <dbReference type="ARBA" id="ARBA00023030"/>
    </source>
</evidence>
<dbReference type="GO" id="GO:0045840">
    <property type="term" value="P:positive regulation of mitotic nuclear division"/>
    <property type="evidence" value="ECO:0007669"/>
    <property type="project" value="TreeGrafter"/>
</dbReference>
<proteinExistence type="predicted"/>
<evidence type="ECO:0000256" key="10">
    <source>
        <dbReference type="SAM" id="Phobius"/>
    </source>
</evidence>
<keyword evidence="6 10" id="KW-0472">Membrane</keyword>
<reference evidence="13" key="2">
    <citation type="submission" date="2016-06" db="EMBL/GenBank/DDBJ databases">
        <title>The genome of a short-lived fish provides insights into sex chromosome evolution and the genetic control of aging.</title>
        <authorList>
            <person name="Reichwald K."/>
            <person name="Felder M."/>
            <person name="Petzold A."/>
            <person name="Koch P."/>
            <person name="Groth M."/>
            <person name="Platzer M."/>
        </authorList>
    </citation>
    <scope>NUCLEOTIDE SEQUENCE</scope>
    <source>
        <tissue evidence="13">Brain</tissue>
    </source>
</reference>
<evidence type="ECO:0000256" key="3">
    <source>
        <dbReference type="ARBA" id="ARBA00022692"/>
    </source>
</evidence>
<evidence type="ECO:0000256" key="1">
    <source>
        <dbReference type="ARBA" id="ARBA00004479"/>
    </source>
</evidence>
<evidence type="ECO:0000256" key="6">
    <source>
        <dbReference type="ARBA" id="ARBA00023136"/>
    </source>
</evidence>
<dbReference type="PRINTS" id="PR00009">
    <property type="entry name" value="EGFTGF"/>
</dbReference>
<comment type="subcellular location">
    <subcellularLocation>
        <location evidence="1">Membrane</location>
        <topology evidence="1">Single-pass type I membrane protein</topology>
    </subcellularLocation>
</comment>